<evidence type="ECO:0000313" key="1">
    <source>
        <dbReference type="EMBL" id="KAJ8886413.1"/>
    </source>
</evidence>
<protein>
    <recommendedName>
        <fullName evidence="3">Zinc finger BED domain-containing protein 4</fullName>
    </recommendedName>
</protein>
<dbReference type="EMBL" id="JARBHB010000004">
    <property type="protein sequence ID" value="KAJ8886413.1"/>
    <property type="molecule type" value="Genomic_DNA"/>
</dbReference>
<keyword evidence="2" id="KW-1185">Reference proteome</keyword>
<gene>
    <name evidence="1" type="ORF">PR048_012624</name>
</gene>
<dbReference type="PANTHER" id="PTHR46289">
    <property type="entry name" value="52 KDA REPRESSOR OF THE INHIBITOR OF THE PROTEIN KINASE-LIKE PROTEIN-RELATED"/>
    <property type="match status" value="1"/>
</dbReference>
<dbReference type="SUPFAM" id="SSF53098">
    <property type="entry name" value="Ribonuclease H-like"/>
    <property type="match status" value="1"/>
</dbReference>
<reference evidence="1 2" key="1">
    <citation type="submission" date="2023-02" db="EMBL/GenBank/DDBJ databases">
        <title>LHISI_Scaffold_Assembly.</title>
        <authorList>
            <person name="Stuart O.P."/>
            <person name="Cleave R."/>
            <person name="Magrath M.J.L."/>
            <person name="Mikheyev A.S."/>
        </authorList>
    </citation>
    <scope>NUCLEOTIDE SEQUENCE [LARGE SCALE GENOMIC DNA]</scope>
    <source>
        <strain evidence="1">Daus_M_001</strain>
        <tissue evidence="1">Leg muscle</tissue>
    </source>
</reference>
<evidence type="ECO:0000313" key="2">
    <source>
        <dbReference type="Proteomes" id="UP001159363"/>
    </source>
</evidence>
<accession>A0ABQ9HPW7</accession>
<dbReference type="InterPro" id="IPR052958">
    <property type="entry name" value="IFN-induced_PKR_regulator"/>
</dbReference>
<organism evidence="1 2">
    <name type="scientific">Dryococelus australis</name>
    <dbReference type="NCBI Taxonomy" id="614101"/>
    <lineage>
        <taxon>Eukaryota</taxon>
        <taxon>Metazoa</taxon>
        <taxon>Ecdysozoa</taxon>
        <taxon>Arthropoda</taxon>
        <taxon>Hexapoda</taxon>
        <taxon>Insecta</taxon>
        <taxon>Pterygota</taxon>
        <taxon>Neoptera</taxon>
        <taxon>Polyneoptera</taxon>
        <taxon>Phasmatodea</taxon>
        <taxon>Verophasmatodea</taxon>
        <taxon>Anareolatae</taxon>
        <taxon>Phasmatidae</taxon>
        <taxon>Eurycanthinae</taxon>
        <taxon>Dryococelus</taxon>
    </lineage>
</organism>
<proteinExistence type="predicted"/>
<evidence type="ECO:0008006" key="3">
    <source>
        <dbReference type="Google" id="ProtNLM"/>
    </source>
</evidence>
<comment type="caution">
    <text evidence="1">The sequence shown here is derived from an EMBL/GenBank/DDBJ whole genome shotgun (WGS) entry which is preliminary data.</text>
</comment>
<dbReference type="PANTHER" id="PTHR46289:SF17">
    <property type="entry name" value="HAT C-TERMINAL DIMERISATION DOMAIN-CONTAINING PROTEIN"/>
    <property type="match status" value="1"/>
</dbReference>
<name>A0ABQ9HPW7_9NEOP</name>
<sequence>MQARYILANSAHSLNLCGVHAMETSTEIKTYFGNVQKLYNVFVCSPARRKVLQEYAGVSLHNISATRWSAHIDAVRALTRNYKGILSALNQMYNELDLPAEVQADVSGLTEWLQSFEFVLLSTIWIKILCIGDRNKMLQNSKTSLEEVAHHLKSLLAEIELLKDPWERLIDEAKIVAEGFGVRTDIRKSRNGRDKNFHDEAIDNEHTFDSVNERFKVEVLIPAMDKLLLDLQNLYENIQKLCNFVIPVISPPTNAGREDIACFAEELGLIASLSHYQ</sequence>
<dbReference type="InterPro" id="IPR012337">
    <property type="entry name" value="RNaseH-like_sf"/>
</dbReference>
<dbReference type="Proteomes" id="UP001159363">
    <property type="component" value="Chromosome X"/>
</dbReference>